<dbReference type="Proteomes" id="UP000193411">
    <property type="component" value="Unassembled WGS sequence"/>
</dbReference>
<accession>A0A1Y2I1Q9</accession>
<reference evidence="1 2" key="1">
    <citation type="submission" date="2016-07" db="EMBL/GenBank/DDBJ databases">
        <title>Pervasive Adenine N6-methylation of Active Genes in Fungi.</title>
        <authorList>
            <consortium name="DOE Joint Genome Institute"/>
            <person name="Mondo S.J."/>
            <person name="Dannebaum R.O."/>
            <person name="Kuo R.C."/>
            <person name="Labutti K."/>
            <person name="Haridas S."/>
            <person name="Kuo A."/>
            <person name="Salamov A."/>
            <person name="Ahrendt S.R."/>
            <person name="Lipzen A."/>
            <person name="Sullivan W."/>
            <person name="Andreopoulos W.B."/>
            <person name="Clum A."/>
            <person name="Lindquist E."/>
            <person name="Daum C."/>
            <person name="Ramamoorthy G.K."/>
            <person name="Gryganskyi A."/>
            <person name="Culley D."/>
            <person name="Magnuson J.K."/>
            <person name="James T.Y."/>
            <person name="O'Malley M.A."/>
            <person name="Stajich J.E."/>
            <person name="Spatafora J.W."/>
            <person name="Visel A."/>
            <person name="Grigoriev I.V."/>
        </authorList>
    </citation>
    <scope>NUCLEOTIDE SEQUENCE [LARGE SCALE GENOMIC DNA]</scope>
    <source>
        <strain evidence="1 2">PL171</strain>
    </source>
</reference>
<comment type="caution">
    <text evidence="1">The sequence shown here is derived from an EMBL/GenBank/DDBJ whole genome shotgun (WGS) entry which is preliminary data.</text>
</comment>
<feature type="non-terminal residue" evidence="1">
    <location>
        <position position="1"/>
    </location>
</feature>
<dbReference type="EMBL" id="MCFL01000002">
    <property type="protein sequence ID" value="ORZ40669.1"/>
    <property type="molecule type" value="Genomic_DNA"/>
</dbReference>
<gene>
    <name evidence="1" type="ORF">BCR44DRAFT_1423564</name>
</gene>
<evidence type="ECO:0000313" key="2">
    <source>
        <dbReference type="Proteomes" id="UP000193411"/>
    </source>
</evidence>
<dbReference type="OrthoDB" id="61155at2759"/>
<proteinExistence type="predicted"/>
<name>A0A1Y2I1Q9_9FUNG</name>
<dbReference type="AlphaFoldDB" id="A0A1Y2I1Q9"/>
<keyword evidence="2" id="KW-1185">Reference proteome</keyword>
<sequence length="332" mass="36008">RRRALAARAPHLTSLVRNGASGTLRLSDPPRDVNNASNELSQLLSLDVTPRREFAKAFQSIHPGLDLAVITPSPDAHLLASDVSLNTTLLSASSLSPDRLAHVTKRALANHPALLVHLPYFTPGSLAARGNYWTTPVRIAPELELAMGGRRPPEHEPAPSATTNADEYVALVDGLLAQLIPEADAQSWLVAVVASWDQAHLPEAEVEAAMDVYRQLNVEKADALRAANADGDDDEQERQAKHFCNSAMRSLPLSVVYAHSDASHVDGIAQFEVFSMYRDGGYKSVGAWHFLRSLVAKMNKSTGTSPIHQHKFVAPVGQEQQQQQQQNPGVVA</sequence>
<protein>
    <submittedName>
        <fullName evidence="1">Uncharacterized protein</fullName>
    </submittedName>
</protein>
<evidence type="ECO:0000313" key="1">
    <source>
        <dbReference type="EMBL" id="ORZ40669.1"/>
    </source>
</evidence>
<organism evidence="1 2">
    <name type="scientific">Catenaria anguillulae PL171</name>
    <dbReference type="NCBI Taxonomy" id="765915"/>
    <lineage>
        <taxon>Eukaryota</taxon>
        <taxon>Fungi</taxon>
        <taxon>Fungi incertae sedis</taxon>
        <taxon>Blastocladiomycota</taxon>
        <taxon>Blastocladiomycetes</taxon>
        <taxon>Blastocladiales</taxon>
        <taxon>Catenariaceae</taxon>
        <taxon>Catenaria</taxon>
    </lineage>
</organism>